<dbReference type="InterPro" id="IPR011032">
    <property type="entry name" value="GroES-like_sf"/>
</dbReference>
<evidence type="ECO:0000256" key="2">
    <source>
        <dbReference type="ARBA" id="ARBA00023186"/>
    </source>
</evidence>
<dbReference type="NCBIfam" id="NF001534">
    <property type="entry name" value="PRK00364.2-5"/>
    <property type="match status" value="1"/>
</dbReference>
<gene>
    <name evidence="3 5" type="primary">groES</name>
    <name evidence="3" type="synonym">groS</name>
    <name evidence="5" type="ORF">Q5761_01240</name>
</gene>
<comment type="subcellular location">
    <subcellularLocation>
        <location evidence="3">Cytoplasm</location>
    </subcellularLocation>
</comment>
<dbReference type="InterPro" id="IPR018369">
    <property type="entry name" value="Chaprnonin_Cpn10_CS"/>
</dbReference>
<reference evidence="5 6" key="1">
    <citation type="submission" date="2023-08" db="EMBL/GenBank/DDBJ databases">
        <title>Genome sequence of Thermaerobacter compostii strain Ins1, a spore-forming filamentous bacterium isolated from a deep geothermal reservoir.</title>
        <authorList>
            <person name="Bregnard D."/>
            <person name="Gonzalez D."/>
            <person name="Junier P."/>
        </authorList>
    </citation>
    <scope>NUCLEOTIDE SEQUENCE [LARGE SCALE GENOMIC DNA]</scope>
    <source>
        <strain evidence="5 6">Ins1</strain>
    </source>
</reference>
<organism evidence="5 6">
    <name type="scientific">Thermaerobacter composti</name>
    <dbReference type="NCBI Taxonomy" id="554949"/>
    <lineage>
        <taxon>Bacteria</taxon>
        <taxon>Bacillati</taxon>
        <taxon>Bacillota</taxon>
        <taxon>Clostridia</taxon>
        <taxon>Eubacteriales</taxon>
        <taxon>Clostridiales Family XVII. Incertae Sedis</taxon>
        <taxon>Thermaerobacter</taxon>
    </lineage>
</organism>
<dbReference type="RefSeq" id="WP_013494708.1">
    <property type="nucleotide sequence ID" value="NZ_CP132508.1"/>
</dbReference>
<evidence type="ECO:0000256" key="3">
    <source>
        <dbReference type="HAMAP-Rule" id="MF_00580"/>
    </source>
</evidence>
<protein>
    <recommendedName>
        <fullName evidence="3">Co-chaperonin GroES</fullName>
    </recommendedName>
    <alternativeName>
        <fullName evidence="3">10 kDa chaperonin</fullName>
    </alternativeName>
    <alternativeName>
        <fullName evidence="3">Chaperonin-10</fullName>
        <shortName evidence="3">Cpn10</shortName>
    </alternativeName>
</protein>
<dbReference type="PANTHER" id="PTHR10772:SF58">
    <property type="entry name" value="CO-CHAPERONIN GROES"/>
    <property type="match status" value="1"/>
</dbReference>
<dbReference type="SUPFAM" id="SSF50129">
    <property type="entry name" value="GroES-like"/>
    <property type="match status" value="1"/>
</dbReference>
<evidence type="ECO:0000256" key="4">
    <source>
        <dbReference type="RuleBase" id="RU000535"/>
    </source>
</evidence>
<evidence type="ECO:0000256" key="1">
    <source>
        <dbReference type="ARBA" id="ARBA00006975"/>
    </source>
</evidence>
<dbReference type="PROSITE" id="PS00681">
    <property type="entry name" value="CHAPERONINS_CPN10"/>
    <property type="match status" value="1"/>
</dbReference>
<dbReference type="NCBIfam" id="NF001533">
    <property type="entry name" value="PRK00364.2-4"/>
    <property type="match status" value="1"/>
</dbReference>
<keyword evidence="2 3" id="KW-0143">Chaperone</keyword>
<evidence type="ECO:0000313" key="6">
    <source>
        <dbReference type="Proteomes" id="UP001304683"/>
    </source>
</evidence>
<name>A0ABZ0QPH5_9FIRM</name>
<proteinExistence type="inferred from homology"/>
<dbReference type="EMBL" id="CP132508">
    <property type="protein sequence ID" value="WPD19326.1"/>
    <property type="molecule type" value="Genomic_DNA"/>
</dbReference>
<dbReference type="SMART" id="SM00883">
    <property type="entry name" value="Cpn10"/>
    <property type="match status" value="1"/>
</dbReference>
<dbReference type="PANTHER" id="PTHR10772">
    <property type="entry name" value="10 KDA HEAT SHOCK PROTEIN"/>
    <property type="match status" value="1"/>
</dbReference>
<dbReference type="Gene3D" id="2.30.33.40">
    <property type="entry name" value="GroES chaperonin"/>
    <property type="match status" value="1"/>
</dbReference>
<dbReference type="InterPro" id="IPR037124">
    <property type="entry name" value="Chaperonin_GroES_sf"/>
</dbReference>
<comment type="similarity">
    <text evidence="1 3 4">Belongs to the GroES chaperonin family.</text>
</comment>
<accession>A0ABZ0QPH5</accession>
<keyword evidence="6" id="KW-1185">Reference proteome</keyword>
<dbReference type="Pfam" id="PF00166">
    <property type="entry name" value="Cpn10"/>
    <property type="match status" value="1"/>
</dbReference>
<dbReference type="NCBIfam" id="NF001530">
    <property type="entry name" value="PRK00364.1-6"/>
    <property type="match status" value="1"/>
</dbReference>
<dbReference type="HAMAP" id="MF_00580">
    <property type="entry name" value="CH10"/>
    <property type="match status" value="1"/>
</dbReference>
<dbReference type="NCBIfam" id="NF001527">
    <property type="entry name" value="PRK00364.1-2"/>
    <property type="match status" value="1"/>
</dbReference>
<evidence type="ECO:0000313" key="5">
    <source>
        <dbReference type="EMBL" id="WPD19326.1"/>
    </source>
</evidence>
<dbReference type="Proteomes" id="UP001304683">
    <property type="component" value="Chromosome"/>
</dbReference>
<dbReference type="NCBIfam" id="NF001531">
    <property type="entry name" value="PRK00364.2-2"/>
    <property type="match status" value="1"/>
</dbReference>
<comment type="function">
    <text evidence="3 4">Together with the chaperonin GroEL, plays an essential role in assisting protein folding. The GroEL-GroES system forms a nano-cage that allows encapsulation of the non-native substrate proteins and provides a physical environment optimized to promote and accelerate protein folding. GroES binds to the apical surface of the GroEL ring, thereby capping the opening of the GroEL channel.</text>
</comment>
<dbReference type="CDD" id="cd00320">
    <property type="entry name" value="cpn10"/>
    <property type="match status" value="1"/>
</dbReference>
<keyword evidence="3" id="KW-0963">Cytoplasm</keyword>
<dbReference type="PRINTS" id="PR00297">
    <property type="entry name" value="CHAPERONIN10"/>
</dbReference>
<dbReference type="InterPro" id="IPR020818">
    <property type="entry name" value="Chaperonin_GroES"/>
</dbReference>
<comment type="subunit">
    <text evidence="3">Heptamer of 7 subunits arranged in a ring. Interacts with the chaperonin GroEL.</text>
</comment>
<sequence length="108" mass="11817">MSVQPQPKGGTVSVKLRPLGDRVVVKVIEEEERTKGGIILPDTAKEKPQQGEVLAVGTGRILENGQKVPLEVKEGDRVIFSKYAGTEVKLDDEELLILSERDILAVIQ</sequence>